<sequence>MNPLFHFLSGQWIVTSSDTPPARQNSNDELCVYLNILFKPQTRALERFEVEQVETWTKGCEKGRPNFAKFCVD</sequence>
<dbReference type="AlphaFoldDB" id="A0AAE1LTE0"/>
<protein>
    <submittedName>
        <fullName evidence="1">Isopentenyl-diphosphate delta-isomerase</fullName>
    </submittedName>
</protein>
<evidence type="ECO:0000313" key="2">
    <source>
        <dbReference type="Proteomes" id="UP001219518"/>
    </source>
</evidence>
<proteinExistence type="predicted"/>
<comment type="caution">
    <text evidence="1">The sequence shown here is derived from an EMBL/GenBank/DDBJ whole genome shotgun (WGS) entry which is preliminary data.</text>
</comment>
<keyword evidence="2" id="KW-1185">Reference proteome</keyword>
<name>A0AAE1LTE0_9NEOP</name>
<evidence type="ECO:0000313" key="1">
    <source>
        <dbReference type="EMBL" id="KAK3931383.1"/>
    </source>
</evidence>
<reference evidence="1" key="1">
    <citation type="submission" date="2021-07" db="EMBL/GenBank/DDBJ databases">
        <authorList>
            <person name="Catto M.A."/>
            <person name="Jacobson A."/>
            <person name="Kennedy G."/>
            <person name="Labadie P."/>
            <person name="Hunt B.G."/>
            <person name="Srinivasan R."/>
        </authorList>
    </citation>
    <scope>NUCLEOTIDE SEQUENCE</scope>
    <source>
        <strain evidence="1">PL_HMW_Pooled</strain>
        <tissue evidence="1">Head</tissue>
    </source>
</reference>
<dbReference type="Proteomes" id="UP001219518">
    <property type="component" value="Unassembled WGS sequence"/>
</dbReference>
<gene>
    <name evidence="1" type="ORF">KUF71_006371</name>
</gene>
<reference evidence="1" key="2">
    <citation type="journal article" date="2023" name="BMC Genomics">
        <title>Pest status, molecular evolution, and epigenetic factors derived from the genome assembly of Frankliniella fusca, a thysanopteran phytovirus vector.</title>
        <authorList>
            <person name="Catto M.A."/>
            <person name="Labadie P.E."/>
            <person name="Jacobson A.L."/>
            <person name="Kennedy G.G."/>
            <person name="Srinivasan R."/>
            <person name="Hunt B.G."/>
        </authorList>
    </citation>
    <scope>NUCLEOTIDE SEQUENCE</scope>
    <source>
        <strain evidence="1">PL_HMW_Pooled</strain>
    </source>
</reference>
<accession>A0AAE1LTE0</accession>
<dbReference type="EMBL" id="JAHWGI010001423">
    <property type="protein sequence ID" value="KAK3931383.1"/>
    <property type="molecule type" value="Genomic_DNA"/>
</dbReference>
<organism evidence="1 2">
    <name type="scientific">Frankliniella fusca</name>
    <dbReference type="NCBI Taxonomy" id="407009"/>
    <lineage>
        <taxon>Eukaryota</taxon>
        <taxon>Metazoa</taxon>
        <taxon>Ecdysozoa</taxon>
        <taxon>Arthropoda</taxon>
        <taxon>Hexapoda</taxon>
        <taxon>Insecta</taxon>
        <taxon>Pterygota</taxon>
        <taxon>Neoptera</taxon>
        <taxon>Paraneoptera</taxon>
        <taxon>Thysanoptera</taxon>
        <taxon>Terebrantia</taxon>
        <taxon>Thripoidea</taxon>
        <taxon>Thripidae</taxon>
        <taxon>Frankliniella</taxon>
    </lineage>
</organism>